<gene>
    <name evidence="3" type="ORF">IAA28_09125</name>
</gene>
<dbReference type="InterPro" id="IPR018337">
    <property type="entry name" value="Cell_wall/Cho-bd_repeat"/>
</dbReference>
<dbReference type="Pfam" id="PF20316">
    <property type="entry name" value="DUF6612"/>
    <property type="match status" value="1"/>
</dbReference>
<sequence length="343" mass="37927">MRKLLTAAVLTAAFSLSMSAAAFAGQWQQNATGWWWQEDDGSYPQSTWKWLDGNGDGLAECYYFDANGYMAAGTTVDGYQVDENGCWVQNGVIQYTQVQAATESEAMTALRAATEKSKGLTSMDTDLFMNMQIGMEGLTLDMNMSGNMKMKDVYSENMQYIMDMDLSLLGETMHTNYFYTGGYAYYDMDGEKVKIPMDMATAMQSAQTASMLTEDDLSYVKDVSMKDNGNGTVTIYFTADGDSLNQMVQSVFATMGGEYAQMQDMVRFDTYKGELTVNGNGDTVQEKALMDMTMTAEGSTMTLHMYMECNINNPGQPVTFTLPSTDGYQDISQMTVDPAQVQA</sequence>
<dbReference type="EMBL" id="DXEU01000164">
    <property type="protein sequence ID" value="HIX52951.1"/>
    <property type="molecule type" value="Genomic_DNA"/>
</dbReference>
<keyword evidence="1" id="KW-0677">Repeat</keyword>
<dbReference type="Gene3D" id="2.10.270.10">
    <property type="entry name" value="Cholin Binding"/>
    <property type="match status" value="1"/>
</dbReference>
<feature type="chain" id="PRO_5039523050" evidence="2">
    <location>
        <begin position="25"/>
        <end position="343"/>
    </location>
</feature>
<feature type="signal peptide" evidence="2">
    <location>
        <begin position="1"/>
        <end position="24"/>
    </location>
</feature>
<keyword evidence="2" id="KW-0732">Signal</keyword>
<name>A0A9D1W5Q8_9FIRM</name>
<organism evidence="3 4">
    <name type="scientific">Candidatus Lachnoclostridium stercoripullorum</name>
    <dbReference type="NCBI Taxonomy" id="2838635"/>
    <lineage>
        <taxon>Bacteria</taxon>
        <taxon>Bacillati</taxon>
        <taxon>Bacillota</taxon>
        <taxon>Clostridia</taxon>
        <taxon>Lachnospirales</taxon>
        <taxon>Lachnospiraceae</taxon>
    </lineage>
</organism>
<evidence type="ECO:0000256" key="1">
    <source>
        <dbReference type="ARBA" id="ARBA00022737"/>
    </source>
</evidence>
<proteinExistence type="predicted"/>
<dbReference type="AlphaFoldDB" id="A0A9D1W5Q8"/>
<evidence type="ECO:0000256" key="2">
    <source>
        <dbReference type="SAM" id="SignalP"/>
    </source>
</evidence>
<protein>
    <submittedName>
        <fullName evidence="3">Choline-binding protein</fullName>
    </submittedName>
</protein>
<evidence type="ECO:0000313" key="4">
    <source>
        <dbReference type="Proteomes" id="UP000886780"/>
    </source>
</evidence>
<accession>A0A9D1W5Q8</accession>
<reference evidence="3" key="2">
    <citation type="submission" date="2021-04" db="EMBL/GenBank/DDBJ databases">
        <authorList>
            <person name="Gilroy R."/>
        </authorList>
    </citation>
    <scope>NUCLEOTIDE SEQUENCE</scope>
    <source>
        <strain evidence="3">ChiGjej4B4-12881</strain>
    </source>
</reference>
<evidence type="ECO:0000313" key="3">
    <source>
        <dbReference type="EMBL" id="HIX52951.1"/>
    </source>
</evidence>
<dbReference type="Proteomes" id="UP000886780">
    <property type="component" value="Unassembled WGS sequence"/>
</dbReference>
<dbReference type="SUPFAM" id="SSF69360">
    <property type="entry name" value="Cell wall binding repeat"/>
    <property type="match status" value="1"/>
</dbReference>
<reference evidence="3" key="1">
    <citation type="journal article" date="2021" name="PeerJ">
        <title>Extensive microbial diversity within the chicken gut microbiome revealed by metagenomics and culture.</title>
        <authorList>
            <person name="Gilroy R."/>
            <person name="Ravi A."/>
            <person name="Getino M."/>
            <person name="Pursley I."/>
            <person name="Horton D.L."/>
            <person name="Alikhan N.F."/>
            <person name="Baker D."/>
            <person name="Gharbi K."/>
            <person name="Hall N."/>
            <person name="Watson M."/>
            <person name="Adriaenssens E.M."/>
            <person name="Foster-Nyarko E."/>
            <person name="Jarju S."/>
            <person name="Secka A."/>
            <person name="Antonio M."/>
            <person name="Oren A."/>
            <person name="Chaudhuri R.R."/>
            <person name="La Ragione R."/>
            <person name="Hildebrand F."/>
            <person name="Pallen M.J."/>
        </authorList>
    </citation>
    <scope>NUCLEOTIDE SEQUENCE</scope>
    <source>
        <strain evidence="3">ChiGjej4B4-12881</strain>
    </source>
</reference>
<dbReference type="InterPro" id="IPR046720">
    <property type="entry name" value="DUF6612"/>
</dbReference>
<dbReference type="Gene3D" id="2.50.20.20">
    <property type="match status" value="1"/>
</dbReference>
<dbReference type="Pfam" id="PF19085">
    <property type="entry name" value="Choline_bind_2"/>
    <property type="match status" value="1"/>
</dbReference>
<comment type="caution">
    <text evidence="3">The sequence shown here is derived from an EMBL/GenBank/DDBJ whole genome shotgun (WGS) entry which is preliminary data.</text>
</comment>